<keyword evidence="1" id="KW-0732">Signal</keyword>
<dbReference type="Gene3D" id="3.30.1340.30">
    <property type="match status" value="2"/>
</dbReference>
<evidence type="ECO:0000313" key="3">
    <source>
        <dbReference type="EMBL" id="MCP8900098.1"/>
    </source>
</evidence>
<dbReference type="PROSITE" id="PS50914">
    <property type="entry name" value="BON"/>
    <property type="match status" value="2"/>
</dbReference>
<gene>
    <name evidence="3" type="ORF">M6D89_12385</name>
</gene>
<protein>
    <submittedName>
        <fullName evidence="3">BON domain-containing protein</fullName>
    </submittedName>
</protein>
<proteinExistence type="predicted"/>
<feature type="domain" description="BON" evidence="2">
    <location>
        <begin position="152"/>
        <end position="220"/>
    </location>
</feature>
<comment type="caution">
    <text evidence="3">The sequence shown here is derived from an EMBL/GenBank/DDBJ whole genome shotgun (WGS) entry which is preliminary data.</text>
</comment>
<feature type="domain" description="BON" evidence="2">
    <location>
        <begin position="65"/>
        <end position="133"/>
    </location>
</feature>
<feature type="chain" id="PRO_5040896892" evidence="1">
    <location>
        <begin position="30"/>
        <end position="220"/>
    </location>
</feature>
<organism evidence="3 4">
    <name type="scientific">Gilvimarinus xylanilyticus</name>
    <dbReference type="NCBI Taxonomy" id="2944139"/>
    <lineage>
        <taxon>Bacteria</taxon>
        <taxon>Pseudomonadati</taxon>
        <taxon>Pseudomonadota</taxon>
        <taxon>Gammaproteobacteria</taxon>
        <taxon>Cellvibrionales</taxon>
        <taxon>Cellvibrionaceae</taxon>
        <taxon>Gilvimarinus</taxon>
    </lineage>
</organism>
<dbReference type="PANTHER" id="PTHR34606:SF15">
    <property type="entry name" value="BON DOMAIN-CONTAINING PROTEIN"/>
    <property type="match status" value="1"/>
</dbReference>
<dbReference type="PANTHER" id="PTHR34606">
    <property type="entry name" value="BON DOMAIN-CONTAINING PROTEIN"/>
    <property type="match status" value="1"/>
</dbReference>
<feature type="signal peptide" evidence="1">
    <location>
        <begin position="1"/>
        <end position="29"/>
    </location>
</feature>
<reference evidence="3" key="1">
    <citation type="submission" date="2022-05" db="EMBL/GenBank/DDBJ databases">
        <authorList>
            <person name="Sun H.-N."/>
        </authorList>
    </citation>
    <scope>NUCLEOTIDE SEQUENCE</scope>
    <source>
        <strain evidence="3">HB14</strain>
    </source>
</reference>
<dbReference type="SMART" id="SM00749">
    <property type="entry name" value="BON"/>
    <property type="match status" value="2"/>
</dbReference>
<reference evidence="3" key="2">
    <citation type="submission" date="2023-01" db="EMBL/GenBank/DDBJ databases">
        <title>Gilvimarinus xylanilyticus HB14 isolated from Caulerpa lentillifera aquaculture base in Hainan, China.</title>
        <authorList>
            <person name="Zhang Y.-J."/>
        </authorList>
    </citation>
    <scope>NUCLEOTIDE SEQUENCE</scope>
    <source>
        <strain evidence="3">HB14</strain>
    </source>
</reference>
<dbReference type="Pfam" id="PF04972">
    <property type="entry name" value="BON"/>
    <property type="match status" value="2"/>
</dbReference>
<dbReference type="Proteomes" id="UP001139319">
    <property type="component" value="Unassembled WGS sequence"/>
</dbReference>
<name>A0A9X2I3E2_9GAMM</name>
<dbReference type="AlphaFoldDB" id="A0A9X2I3E2"/>
<dbReference type="InterPro" id="IPR014004">
    <property type="entry name" value="Transpt-assoc_nodulatn_dom_bac"/>
</dbReference>
<dbReference type="EMBL" id="JAMFTH010000004">
    <property type="protein sequence ID" value="MCP8900098.1"/>
    <property type="molecule type" value="Genomic_DNA"/>
</dbReference>
<sequence>MKRKSIQKFIAPVTSVALVSAFTVSTAIGANGTTAYDDKRNADEYWEEFKQDSEQSWDNTQEAFRDGWIESKLETALVLNEHLNPFDIDIAVDNDTATLKGEVSSEIDKELAENVAMGIEGIDEVDNQLTVDDQLASSTDEEKGRDFTQYMEDITTTAAIKTELLSSSNINGMSIDVDTYNDEVTLSGTVKTDAQRKLAEAIVTKREDVVKVVNQLKIAS</sequence>
<keyword evidence="4" id="KW-1185">Reference proteome</keyword>
<dbReference type="RefSeq" id="WP_253968394.1">
    <property type="nucleotide sequence ID" value="NZ_JAMFTH010000004.1"/>
</dbReference>
<dbReference type="InterPro" id="IPR007055">
    <property type="entry name" value="BON_dom"/>
</dbReference>
<evidence type="ECO:0000256" key="1">
    <source>
        <dbReference type="SAM" id="SignalP"/>
    </source>
</evidence>
<evidence type="ECO:0000259" key="2">
    <source>
        <dbReference type="PROSITE" id="PS50914"/>
    </source>
</evidence>
<accession>A0A9X2I3E2</accession>
<dbReference type="InterPro" id="IPR051686">
    <property type="entry name" value="Lipoprotein_DolP"/>
</dbReference>
<evidence type="ECO:0000313" key="4">
    <source>
        <dbReference type="Proteomes" id="UP001139319"/>
    </source>
</evidence>